<accession>A0AAV7KPH0</accession>
<keyword evidence="2" id="KW-1185">Reference proteome</keyword>
<protein>
    <submittedName>
        <fullName evidence="1">Uncharacterized protein</fullName>
    </submittedName>
</protein>
<gene>
    <name evidence="1" type="ORF">NDU88_001394</name>
</gene>
<organism evidence="1 2">
    <name type="scientific">Pleurodeles waltl</name>
    <name type="common">Iberian ribbed newt</name>
    <dbReference type="NCBI Taxonomy" id="8319"/>
    <lineage>
        <taxon>Eukaryota</taxon>
        <taxon>Metazoa</taxon>
        <taxon>Chordata</taxon>
        <taxon>Craniata</taxon>
        <taxon>Vertebrata</taxon>
        <taxon>Euteleostomi</taxon>
        <taxon>Amphibia</taxon>
        <taxon>Batrachia</taxon>
        <taxon>Caudata</taxon>
        <taxon>Salamandroidea</taxon>
        <taxon>Salamandridae</taxon>
        <taxon>Pleurodelinae</taxon>
        <taxon>Pleurodeles</taxon>
    </lineage>
</organism>
<reference evidence="1" key="1">
    <citation type="journal article" date="2022" name="bioRxiv">
        <title>Sequencing and chromosome-scale assembly of the giantPleurodeles waltlgenome.</title>
        <authorList>
            <person name="Brown T."/>
            <person name="Elewa A."/>
            <person name="Iarovenko S."/>
            <person name="Subramanian E."/>
            <person name="Araus A.J."/>
            <person name="Petzold A."/>
            <person name="Susuki M."/>
            <person name="Suzuki K.-i.T."/>
            <person name="Hayashi T."/>
            <person name="Toyoda A."/>
            <person name="Oliveira C."/>
            <person name="Osipova E."/>
            <person name="Leigh N.D."/>
            <person name="Simon A."/>
            <person name="Yun M.H."/>
        </authorList>
    </citation>
    <scope>NUCLEOTIDE SEQUENCE</scope>
    <source>
        <strain evidence="1">20211129_DDA</strain>
        <tissue evidence="1">Liver</tissue>
    </source>
</reference>
<comment type="caution">
    <text evidence="1">The sequence shown here is derived from an EMBL/GenBank/DDBJ whole genome shotgun (WGS) entry which is preliminary data.</text>
</comment>
<dbReference type="EMBL" id="JANPWB010000016">
    <property type="protein sequence ID" value="KAJ1081211.1"/>
    <property type="molecule type" value="Genomic_DNA"/>
</dbReference>
<proteinExistence type="predicted"/>
<name>A0AAV7KPH0_PLEWA</name>
<evidence type="ECO:0000313" key="2">
    <source>
        <dbReference type="Proteomes" id="UP001066276"/>
    </source>
</evidence>
<evidence type="ECO:0000313" key="1">
    <source>
        <dbReference type="EMBL" id="KAJ1081211.1"/>
    </source>
</evidence>
<dbReference type="Proteomes" id="UP001066276">
    <property type="component" value="Chromosome 12"/>
</dbReference>
<dbReference type="AlphaFoldDB" id="A0AAV7KPH0"/>
<sequence length="118" mass="12645">MPGSAVPANATHLLPPKPPHMCQTDLLPLPVLPPGWERPGPCPCNAAGAFDPALPLYASFTSERACLIHSVGGWPGVISRVRSCRPRPMWLKRLQQPLEMESELGPGAMGTGPQAEYL</sequence>